<feature type="region of interest" description="Disordered" evidence="1">
    <location>
        <begin position="136"/>
        <end position="160"/>
    </location>
</feature>
<dbReference type="InterPro" id="IPR013766">
    <property type="entry name" value="Thioredoxin_domain"/>
</dbReference>
<organism evidence="3">
    <name type="scientific">viral metagenome</name>
    <dbReference type="NCBI Taxonomy" id="1070528"/>
    <lineage>
        <taxon>unclassified sequences</taxon>
        <taxon>metagenomes</taxon>
        <taxon>organismal metagenomes</taxon>
    </lineage>
</organism>
<evidence type="ECO:0000313" key="3">
    <source>
        <dbReference type="EMBL" id="QHS81774.1"/>
    </source>
</evidence>
<protein>
    <recommendedName>
        <fullName evidence="2">Thioredoxin domain-containing protein</fullName>
    </recommendedName>
</protein>
<proteinExistence type="predicted"/>
<evidence type="ECO:0000256" key="1">
    <source>
        <dbReference type="SAM" id="MobiDB-lite"/>
    </source>
</evidence>
<reference evidence="3" key="1">
    <citation type="journal article" date="2020" name="Nature">
        <title>Giant virus diversity and host interactions through global metagenomics.</title>
        <authorList>
            <person name="Schulz F."/>
            <person name="Roux S."/>
            <person name="Paez-Espino D."/>
            <person name="Jungbluth S."/>
            <person name="Walsh D.A."/>
            <person name="Denef V.J."/>
            <person name="McMahon K.D."/>
            <person name="Konstantinidis K.T."/>
            <person name="Eloe-Fadrosh E.A."/>
            <person name="Kyrpides N.C."/>
            <person name="Woyke T."/>
        </authorList>
    </citation>
    <scope>NUCLEOTIDE SEQUENCE</scope>
    <source>
        <strain evidence="3">GVMAG-S-1101164-72</strain>
    </source>
</reference>
<dbReference type="SUPFAM" id="SSF52833">
    <property type="entry name" value="Thioredoxin-like"/>
    <property type="match status" value="1"/>
</dbReference>
<feature type="domain" description="Thioredoxin" evidence="2">
    <location>
        <begin position="20"/>
        <end position="85"/>
    </location>
</feature>
<accession>A0A6C0APV4</accession>
<evidence type="ECO:0000259" key="2">
    <source>
        <dbReference type="Pfam" id="PF00085"/>
    </source>
</evidence>
<name>A0A6C0APV4_9ZZZZ</name>
<feature type="compositionally biased region" description="Low complexity" evidence="1">
    <location>
        <begin position="149"/>
        <end position="160"/>
    </location>
</feature>
<dbReference type="Gene3D" id="3.40.30.10">
    <property type="entry name" value="Glutaredoxin"/>
    <property type="match status" value="1"/>
</dbReference>
<sequence length="160" mass="17758">MSPLSQSHLETRLLQPQTYEDPLVIIYFTAKWCKPCQNLKLASVYNYRNDIKWYLCDVDVNDYSLKFCGARQIPSFAAIVQGRQLPPFTSADHVAVCKWLGTLPTLPAKTGTTVPENKPPATAIVKPPINVLEAPMPPEPVKKVEPKKGGFSLSFGKKTA</sequence>
<dbReference type="EMBL" id="MN740760">
    <property type="protein sequence ID" value="QHS81774.1"/>
    <property type="molecule type" value="Genomic_DNA"/>
</dbReference>
<dbReference type="AlphaFoldDB" id="A0A6C0APV4"/>
<dbReference type="CDD" id="cd02947">
    <property type="entry name" value="TRX_family"/>
    <property type="match status" value="1"/>
</dbReference>
<dbReference type="Pfam" id="PF00085">
    <property type="entry name" value="Thioredoxin"/>
    <property type="match status" value="1"/>
</dbReference>
<dbReference type="InterPro" id="IPR036249">
    <property type="entry name" value="Thioredoxin-like_sf"/>
</dbReference>